<dbReference type="EMBL" id="LBPN01000016">
    <property type="protein sequence ID" value="KKP58794.1"/>
    <property type="molecule type" value="Genomic_DNA"/>
</dbReference>
<reference evidence="2 3" key="1">
    <citation type="journal article" date="2015" name="Nature">
        <title>rRNA introns, odd ribosomes, and small enigmatic genomes across a large radiation of phyla.</title>
        <authorList>
            <person name="Brown C.T."/>
            <person name="Hug L.A."/>
            <person name="Thomas B.C."/>
            <person name="Sharon I."/>
            <person name="Castelle C.J."/>
            <person name="Singh A."/>
            <person name="Wilkins M.J."/>
            <person name="Williams K.H."/>
            <person name="Banfield J.F."/>
        </authorList>
    </citation>
    <scope>NUCLEOTIDE SEQUENCE [LARGE SCALE GENOMIC DNA]</scope>
</reference>
<evidence type="ECO:0008006" key="4">
    <source>
        <dbReference type="Google" id="ProtNLM"/>
    </source>
</evidence>
<name>A0A0G0APT8_9BACT</name>
<keyword evidence="1" id="KW-0812">Transmembrane</keyword>
<dbReference type="AlphaFoldDB" id="A0A0G0APT8"/>
<dbReference type="STRING" id="1618434.UR52_C0016G0008"/>
<comment type="caution">
    <text evidence="2">The sequence shown here is derived from an EMBL/GenBank/DDBJ whole genome shotgun (WGS) entry which is preliminary data.</text>
</comment>
<evidence type="ECO:0000313" key="2">
    <source>
        <dbReference type="EMBL" id="KKP58794.1"/>
    </source>
</evidence>
<protein>
    <recommendedName>
        <fullName evidence="4">DUF4446 domain-containing protein</fullName>
    </recommendedName>
</protein>
<keyword evidence="1" id="KW-0472">Membrane</keyword>
<keyword evidence="1" id="KW-1133">Transmembrane helix</keyword>
<proteinExistence type="predicted"/>
<dbReference type="Pfam" id="PF14584">
    <property type="entry name" value="DUF4446"/>
    <property type="match status" value="1"/>
</dbReference>
<organism evidence="2 3">
    <name type="scientific">Candidatus Gottesmanbacteria bacterium GW2011_GWA1_34_13</name>
    <dbReference type="NCBI Taxonomy" id="1618434"/>
    <lineage>
        <taxon>Bacteria</taxon>
        <taxon>Candidatus Gottesmaniibacteriota</taxon>
    </lineage>
</organism>
<evidence type="ECO:0000313" key="3">
    <source>
        <dbReference type="Proteomes" id="UP000034176"/>
    </source>
</evidence>
<accession>A0A0G0APT8</accession>
<sequence>MFNNTVFWLIIIVIFVWLGALSWLLFKALGNYNRLTAGVSAKTLSEILNEFLNQDKLTKAQLLKINREIQSIQLEAKNYIQKIGLIRFNPFADTGGDQSFSLALLDAKDNGIVITSLFARTGVRWYIKKIHGGKGVEHELSVEEKEAIKKIRKIV</sequence>
<dbReference type="Proteomes" id="UP000034176">
    <property type="component" value="Unassembled WGS sequence"/>
</dbReference>
<feature type="transmembrane region" description="Helical" evidence="1">
    <location>
        <begin position="6"/>
        <end position="26"/>
    </location>
</feature>
<gene>
    <name evidence="2" type="ORF">UR52_C0016G0008</name>
</gene>
<dbReference type="InterPro" id="IPR027981">
    <property type="entry name" value="DUF4446"/>
</dbReference>
<evidence type="ECO:0000256" key="1">
    <source>
        <dbReference type="SAM" id="Phobius"/>
    </source>
</evidence>